<reference evidence="9" key="1">
    <citation type="journal article" date="2019" name="Int. J. Syst. Evol. Microbiol.">
        <title>The Global Catalogue of Microorganisms (GCM) 10K type strain sequencing project: providing services to taxonomists for standard genome sequencing and annotation.</title>
        <authorList>
            <consortium name="The Broad Institute Genomics Platform"/>
            <consortium name="The Broad Institute Genome Sequencing Center for Infectious Disease"/>
            <person name="Wu L."/>
            <person name="Ma J."/>
        </authorList>
    </citation>
    <scope>NUCLEOTIDE SEQUENCE [LARGE SCALE GENOMIC DNA]</scope>
    <source>
        <strain evidence="9">KCTC 32998</strain>
    </source>
</reference>
<organism evidence="8 9">
    <name type="scientific">Salinicola rhizosphaerae</name>
    <dbReference type="NCBI Taxonomy" id="1443141"/>
    <lineage>
        <taxon>Bacteria</taxon>
        <taxon>Pseudomonadati</taxon>
        <taxon>Pseudomonadota</taxon>
        <taxon>Gammaproteobacteria</taxon>
        <taxon>Oceanospirillales</taxon>
        <taxon>Halomonadaceae</taxon>
        <taxon>Salinicola</taxon>
    </lineage>
</organism>
<accession>A0ABQ3DW52</accession>
<dbReference type="RefSeq" id="WP_189443833.1">
    <property type="nucleotide sequence ID" value="NZ_BMZI01000003.1"/>
</dbReference>
<dbReference type="Pfam" id="PF01791">
    <property type="entry name" value="DeoC"/>
    <property type="match status" value="1"/>
</dbReference>
<evidence type="ECO:0000256" key="6">
    <source>
        <dbReference type="ARBA" id="ARBA00048791"/>
    </source>
</evidence>
<proteinExistence type="inferred from homology"/>
<evidence type="ECO:0000256" key="7">
    <source>
        <dbReference type="NCBIfam" id="TIGR00126"/>
    </source>
</evidence>
<dbReference type="Proteomes" id="UP000646745">
    <property type="component" value="Unassembled WGS sequence"/>
</dbReference>
<dbReference type="CDD" id="cd00959">
    <property type="entry name" value="DeoC"/>
    <property type="match status" value="1"/>
</dbReference>
<name>A0ABQ3DW52_9GAMM</name>
<dbReference type="InterPro" id="IPR013785">
    <property type="entry name" value="Aldolase_TIM"/>
</dbReference>
<dbReference type="Gene3D" id="3.20.20.70">
    <property type="entry name" value="Aldolase class I"/>
    <property type="match status" value="1"/>
</dbReference>
<evidence type="ECO:0000256" key="5">
    <source>
        <dbReference type="ARBA" id="ARBA00023270"/>
    </source>
</evidence>
<comment type="catalytic activity">
    <reaction evidence="6">
        <text>2-deoxy-D-ribose 5-phosphate = D-glyceraldehyde 3-phosphate + acetaldehyde</text>
        <dbReference type="Rhea" id="RHEA:12821"/>
        <dbReference type="ChEBI" id="CHEBI:15343"/>
        <dbReference type="ChEBI" id="CHEBI:59776"/>
        <dbReference type="ChEBI" id="CHEBI:62877"/>
        <dbReference type="EC" id="4.1.2.4"/>
    </reaction>
</comment>
<dbReference type="InterPro" id="IPR002915">
    <property type="entry name" value="DeoC/FbaB/LacD_aldolase"/>
</dbReference>
<dbReference type="PIRSF" id="PIRSF001357">
    <property type="entry name" value="DeoC"/>
    <property type="match status" value="1"/>
</dbReference>
<evidence type="ECO:0000256" key="1">
    <source>
        <dbReference type="ARBA" id="ARBA00004816"/>
    </source>
</evidence>
<keyword evidence="9" id="KW-1185">Reference proteome</keyword>
<dbReference type="SUPFAM" id="SSF51569">
    <property type="entry name" value="Aldolase"/>
    <property type="match status" value="1"/>
</dbReference>
<keyword evidence="4" id="KW-0456">Lyase</keyword>
<evidence type="ECO:0000256" key="2">
    <source>
        <dbReference type="ARBA" id="ARBA00009473"/>
    </source>
</evidence>
<dbReference type="NCBIfam" id="TIGR00126">
    <property type="entry name" value="deoC"/>
    <property type="match status" value="1"/>
</dbReference>
<dbReference type="EMBL" id="BMZI01000003">
    <property type="protein sequence ID" value="GHB15785.1"/>
    <property type="molecule type" value="Genomic_DNA"/>
</dbReference>
<dbReference type="EC" id="4.1.2.4" evidence="3 7"/>
<comment type="caution">
    <text evidence="8">The sequence shown here is derived from an EMBL/GenBank/DDBJ whole genome shotgun (WGS) entry which is preliminary data.</text>
</comment>
<sequence>MMTLEHAARLALAMMDLTSLNDDDTDASIVALCQRTATPFGAPAAVCVYPAFIETADRALREAGTRDRVRIATVTNFPDGCVNVERATRETRAAVVAGADEVDVVFPYKALLGGDAEAGRALVSACRAACDGKTLKVILETGELKTPTLIRQAADIALDSGADFLKTSTGKVSINATLESAEILLTAIRDSGRDVGFKAAGGIRTTEDARAYLALASDIMGEGWATPAHFRFGASGLLDALLATLSGNISAPAQDGY</sequence>
<dbReference type="PANTHER" id="PTHR10889:SF3">
    <property type="entry name" value="DEOXYRIBOSE-PHOSPHATE ALDOLASE"/>
    <property type="match status" value="1"/>
</dbReference>
<evidence type="ECO:0000313" key="8">
    <source>
        <dbReference type="EMBL" id="GHB15785.1"/>
    </source>
</evidence>
<dbReference type="PANTHER" id="PTHR10889">
    <property type="entry name" value="DEOXYRIBOSE-PHOSPHATE ALDOLASE"/>
    <property type="match status" value="1"/>
</dbReference>
<evidence type="ECO:0000256" key="4">
    <source>
        <dbReference type="ARBA" id="ARBA00023239"/>
    </source>
</evidence>
<protein>
    <recommendedName>
        <fullName evidence="3 7">Deoxyribose-phosphate aldolase</fullName>
        <ecNumber evidence="3 7">4.1.2.4</ecNumber>
    </recommendedName>
</protein>
<evidence type="ECO:0000256" key="3">
    <source>
        <dbReference type="ARBA" id="ARBA00012515"/>
    </source>
</evidence>
<comment type="similarity">
    <text evidence="2">Belongs to the DeoC/FbaB aldolase family. DeoC type 2 subfamily.</text>
</comment>
<comment type="pathway">
    <text evidence="1">Carbohydrate degradation; 2-deoxy-D-ribose 1-phosphate degradation; D-glyceraldehyde 3-phosphate and acetaldehyde from 2-deoxy-alpha-D-ribose 1-phosphate: step 2/2.</text>
</comment>
<dbReference type="SMART" id="SM01133">
    <property type="entry name" value="DeoC"/>
    <property type="match status" value="1"/>
</dbReference>
<evidence type="ECO:0000313" key="9">
    <source>
        <dbReference type="Proteomes" id="UP000646745"/>
    </source>
</evidence>
<gene>
    <name evidence="8" type="primary">deoC2</name>
    <name evidence="8" type="ORF">GCM10009038_12600</name>
</gene>
<dbReference type="InterPro" id="IPR011343">
    <property type="entry name" value="DeoC"/>
</dbReference>
<keyword evidence="5" id="KW-0704">Schiff base</keyword>